<evidence type="ECO:0000313" key="1">
    <source>
        <dbReference type="EMBL" id="NNV54261.1"/>
    </source>
</evidence>
<dbReference type="Proteomes" id="UP000598971">
    <property type="component" value="Unassembled WGS sequence"/>
</dbReference>
<sequence length="259" mass="30226">MTDRYKLHQFYQGKGTEPNYLNVQEITDAVSNTTELQIVTLAMDLPGKTQKQRQEIEDKWIQLLPTLDNIKVLSVRHRVKQDFFDAICKMKNLERLMFWTSNVEDISNIKSLTKLKNLKICSFSRLKDISPLLSLKMLTILSIDNCFKIENYEILGNMTQLIGLELCGDTFASRNLRLKSLKPFETLNKLKHLDLSSASVIDNSYESILKMTSLERFDLSINIPKVTREEIKTKHKNLKAGFFMDWDFDNKKMYDGKLW</sequence>
<name>A0A8J8JVI5_9BACT</name>
<protein>
    <submittedName>
        <fullName evidence="1">Uncharacterized protein</fullName>
    </submittedName>
</protein>
<dbReference type="SUPFAM" id="SSF52058">
    <property type="entry name" value="L domain-like"/>
    <property type="match status" value="1"/>
</dbReference>
<dbReference type="AlphaFoldDB" id="A0A8J8JVI5"/>
<dbReference type="InterPro" id="IPR032675">
    <property type="entry name" value="LRR_dom_sf"/>
</dbReference>
<keyword evidence="2" id="KW-1185">Reference proteome</keyword>
<accession>A0A8J8JVI5</accession>
<reference evidence="1" key="1">
    <citation type="submission" date="2019-10" db="EMBL/GenBank/DDBJ databases">
        <title>Draft genome sequence of Panacibacter sp. KCS-6.</title>
        <authorList>
            <person name="Yim K.J."/>
        </authorList>
    </citation>
    <scope>NUCLEOTIDE SEQUENCE</scope>
    <source>
        <strain evidence="1">KCS-6</strain>
    </source>
</reference>
<proteinExistence type="predicted"/>
<evidence type="ECO:0000313" key="2">
    <source>
        <dbReference type="Proteomes" id="UP000598971"/>
    </source>
</evidence>
<dbReference type="EMBL" id="WHPF01000002">
    <property type="protein sequence ID" value="NNV54261.1"/>
    <property type="molecule type" value="Genomic_DNA"/>
</dbReference>
<dbReference type="RefSeq" id="WP_171606190.1">
    <property type="nucleotide sequence ID" value="NZ_WHPF01000002.1"/>
</dbReference>
<gene>
    <name evidence="1" type="ORF">GD597_02235</name>
</gene>
<comment type="caution">
    <text evidence="1">The sequence shown here is derived from an EMBL/GenBank/DDBJ whole genome shotgun (WGS) entry which is preliminary data.</text>
</comment>
<organism evidence="1 2">
    <name type="scientific">Limnovirga soli</name>
    <dbReference type="NCBI Taxonomy" id="2656915"/>
    <lineage>
        <taxon>Bacteria</taxon>
        <taxon>Pseudomonadati</taxon>
        <taxon>Bacteroidota</taxon>
        <taxon>Chitinophagia</taxon>
        <taxon>Chitinophagales</taxon>
        <taxon>Chitinophagaceae</taxon>
        <taxon>Limnovirga</taxon>
    </lineage>
</organism>
<dbReference type="Gene3D" id="3.80.10.10">
    <property type="entry name" value="Ribonuclease Inhibitor"/>
    <property type="match status" value="1"/>
</dbReference>